<evidence type="ECO:0000313" key="2">
    <source>
        <dbReference type="EMBL" id="BDM70723.1"/>
    </source>
</evidence>
<keyword evidence="3" id="KW-1185">Reference proteome</keyword>
<accession>A0ABM7ZWM5</accession>
<evidence type="ECO:0000313" key="3">
    <source>
        <dbReference type="Proteomes" id="UP001059597"/>
    </source>
</evidence>
<gene>
    <name evidence="2" type="ORF">HEK616_42100</name>
</gene>
<sequence>MPETAKEAASAPCAITVANAPTANTAGSATTAVFFHEVRPSGEMFVVELTASSPGQRSNARGKCRWSPAEYGRRRW</sequence>
<proteinExistence type="predicted"/>
<protein>
    <submittedName>
        <fullName evidence="2">Uncharacterized protein</fullName>
    </submittedName>
</protein>
<organism evidence="2 3">
    <name type="scientific">Streptomyces nigrescens</name>
    <dbReference type="NCBI Taxonomy" id="1920"/>
    <lineage>
        <taxon>Bacteria</taxon>
        <taxon>Bacillati</taxon>
        <taxon>Actinomycetota</taxon>
        <taxon>Actinomycetes</taxon>
        <taxon>Kitasatosporales</taxon>
        <taxon>Streptomycetaceae</taxon>
        <taxon>Streptomyces</taxon>
    </lineage>
</organism>
<reference evidence="2" key="1">
    <citation type="submission" date="2022-06" db="EMBL/GenBank/DDBJ databases">
        <title>Complete genome sequence of Streptomyces nigrescens HEK616.</title>
        <authorList>
            <person name="Asamizu S."/>
            <person name="Onaka H."/>
        </authorList>
    </citation>
    <scope>NUCLEOTIDE SEQUENCE</scope>
    <source>
        <strain evidence="2">HEK616</strain>
    </source>
</reference>
<name>A0ABM7ZWM5_STRNI</name>
<dbReference type="Proteomes" id="UP001059597">
    <property type="component" value="Chromosome"/>
</dbReference>
<dbReference type="EMBL" id="AP026073">
    <property type="protein sequence ID" value="BDM70723.1"/>
    <property type="molecule type" value="Genomic_DNA"/>
</dbReference>
<evidence type="ECO:0000256" key="1">
    <source>
        <dbReference type="SAM" id="MobiDB-lite"/>
    </source>
</evidence>
<feature type="region of interest" description="Disordered" evidence="1">
    <location>
        <begin position="54"/>
        <end position="76"/>
    </location>
</feature>